<organism evidence="1">
    <name type="scientific">marine sediment metagenome</name>
    <dbReference type="NCBI Taxonomy" id="412755"/>
    <lineage>
        <taxon>unclassified sequences</taxon>
        <taxon>metagenomes</taxon>
        <taxon>ecological metagenomes</taxon>
    </lineage>
</organism>
<comment type="caution">
    <text evidence="1">The sequence shown here is derived from an EMBL/GenBank/DDBJ whole genome shotgun (WGS) entry which is preliminary data.</text>
</comment>
<gene>
    <name evidence="1" type="ORF">LCGC14_1243830</name>
</gene>
<feature type="non-terminal residue" evidence="1">
    <location>
        <position position="253"/>
    </location>
</feature>
<dbReference type="AlphaFoldDB" id="A0A0F9L900"/>
<sequence length="253" mass="25452">MIPELLILSGKAVASPAAMLNAVAIAYVPSNAHARNYLLGIDADFAAAVSAIKTVTIKTGPATADGLLNQPTGSRGSTDTEVAFTAFQYVLSRIPYAKAADAVGVALATGTILADDWGIYLFSIDAAGTITSTAGAGNFDGSYADEAAAIAGLPATPAGEDSMFYVTVQTKTGFAFIGGTDGLNGGSSGNIANATNYISTAGIVLTTVGAPARWDFTNGPYYRALPSIVPTALDQALAVELEASGDGAKSGRA</sequence>
<evidence type="ECO:0000313" key="1">
    <source>
        <dbReference type="EMBL" id="KKM89913.1"/>
    </source>
</evidence>
<reference evidence="1" key="1">
    <citation type="journal article" date="2015" name="Nature">
        <title>Complex archaea that bridge the gap between prokaryotes and eukaryotes.</title>
        <authorList>
            <person name="Spang A."/>
            <person name="Saw J.H."/>
            <person name="Jorgensen S.L."/>
            <person name="Zaremba-Niedzwiedzka K."/>
            <person name="Martijn J."/>
            <person name="Lind A.E."/>
            <person name="van Eijk R."/>
            <person name="Schleper C."/>
            <person name="Guy L."/>
            <person name="Ettema T.J."/>
        </authorList>
    </citation>
    <scope>NUCLEOTIDE SEQUENCE</scope>
</reference>
<protein>
    <submittedName>
        <fullName evidence="1">Uncharacterized protein</fullName>
    </submittedName>
</protein>
<proteinExistence type="predicted"/>
<name>A0A0F9L900_9ZZZZ</name>
<dbReference type="EMBL" id="LAZR01006747">
    <property type="protein sequence ID" value="KKM89913.1"/>
    <property type="molecule type" value="Genomic_DNA"/>
</dbReference>
<accession>A0A0F9L900</accession>